<comment type="caution">
    <text evidence="2">The sequence shown here is derived from an EMBL/GenBank/DDBJ whole genome shotgun (WGS) entry which is preliminary data.</text>
</comment>
<feature type="compositionally biased region" description="Low complexity" evidence="1">
    <location>
        <begin position="1"/>
        <end position="11"/>
    </location>
</feature>
<sequence>MRGQQGAARGRQAVRRAEGDGMCERTRAREAERDEAPEATAAPEAIEAEAVPEESDPGLGVLRLDDLWDLESGPACRADGTCD</sequence>
<dbReference type="EMBL" id="BAAAPZ010000002">
    <property type="protein sequence ID" value="GAA2090195.1"/>
    <property type="molecule type" value="Genomic_DNA"/>
</dbReference>
<protein>
    <submittedName>
        <fullName evidence="2">Uncharacterized protein</fullName>
    </submittedName>
</protein>
<gene>
    <name evidence="2" type="ORF">GCM10009823_06470</name>
</gene>
<keyword evidence="3" id="KW-1185">Reference proteome</keyword>
<accession>A0ABN2WEX6</accession>
<proteinExistence type="predicted"/>
<evidence type="ECO:0000313" key="3">
    <source>
        <dbReference type="Proteomes" id="UP001500984"/>
    </source>
</evidence>
<feature type="compositionally biased region" description="Basic and acidic residues" evidence="1">
    <location>
        <begin position="15"/>
        <end position="36"/>
    </location>
</feature>
<evidence type="ECO:0000256" key="1">
    <source>
        <dbReference type="SAM" id="MobiDB-lite"/>
    </source>
</evidence>
<evidence type="ECO:0000313" key="2">
    <source>
        <dbReference type="EMBL" id="GAA2090195.1"/>
    </source>
</evidence>
<feature type="compositionally biased region" description="Acidic residues" evidence="1">
    <location>
        <begin position="46"/>
        <end position="56"/>
    </location>
</feature>
<organism evidence="2 3">
    <name type="scientific">Brevibacterium salitolerans</name>
    <dbReference type="NCBI Taxonomy" id="1403566"/>
    <lineage>
        <taxon>Bacteria</taxon>
        <taxon>Bacillati</taxon>
        <taxon>Actinomycetota</taxon>
        <taxon>Actinomycetes</taxon>
        <taxon>Micrococcales</taxon>
        <taxon>Brevibacteriaceae</taxon>
        <taxon>Brevibacterium</taxon>
    </lineage>
</organism>
<reference evidence="2 3" key="1">
    <citation type="journal article" date="2019" name="Int. J. Syst. Evol. Microbiol.">
        <title>The Global Catalogue of Microorganisms (GCM) 10K type strain sequencing project: providing services to taxonomists for standard genome sequencing and annotation.</title>
        <authorList>
            <consortium name="The Broad Institute Genomics Platform"/>
            <consortium name="The Broad Institute Genome Sequencing Center for Infectious Disease"/>
            <person name="Wu L."/>
            <person name="Ma J."/>
        </authorList>
    </citation>
    <scope>NUCLEOTIDE SEQUENCE [LARGE SCALE GENOMIC DNA]</scope>
    <source>
        <strain evidence="2 3">JCM 15900</strain>
    </source>
</reference>
<dbReference type="Proteomes" id="UP001500984">
    <property type="component" value="Unassembled WGS sequence"/>
</dbReference>
<feature type="region of interest" description="Disordered" evidence="1">
    <location>
        <begin position="1"/>
        <end position="60"/>
    </location>
</feature>
<name>A0ABN2WEX6_9MICO</name>